<evidence type="ECO:0000313" key="2">
    <source>
        <dbReference type="EMBL" id="RKR91892.1"/>
    </source>
</evidence>
<keyword evidence="1" id="KW-1133">Transmembrane helix</keyword>
<keyword evidence="1" id="KW-0812">Transmembrane</keyword>
<evidence type="ECO:0000256" key="1">
    <source>
        <dbReference type="SAM" id="Phobius"/>
    </source>
</evidence>
<keyword evidence="3" id="KW-1185">Reference proteome</keyword>
<dbReference type="InterPro" id="IPR007795">
    <property type="entry name" value="T7SS_EccB"/>
</dbReference>
<dbReference type="AlphaFoldDB" id="A0A495JU90"/>
<dbReference type="Pfam" id="PF05108">
    <property type="entry name" value="T7SS_ESX1_EccB"/>
    <property type="match status" value="1"/>
</dbReference>
<dbReference type="GO" id="GO:0005576">
    <property type="term" value="C:extracellular region"/>
    <property type="evidence" value="ECO:0007669"/>
    <property type="project" value="TreeGrafter"/>
</dbReference>
<protein>
    <submittedName>
        <fullName evidence="2">Type VII secretion protein EccB</fullName>
    </submittedName>
</protein>
<organism evidence="2 3">
    <name type="scientific">Micromonospora pisi</name>
    <dbReference type="NCBI Taxonomy" id="589240"/>
    <lineage>
        <taxon>Bacteria</taxon>
        <taxon>Bacillati</taxon>
        <taxon>Actinomycetota</taxon>
        <taxon>Actinomycetes</taxon>
        <taxon>Micromonosporales</taxon>
        <taxon>Micromonosporaceae</taxon>
        <taxon>Micromonospora</taxon>
    </lineage>
</organism>
<dbReference type="InterPro" id="IPR044857">
    <property type="entry name" value="T7SS_EccB_R1"/>
</dbReference>
<comment type="caution">
    <text evidence="2">The sequence shown here is derived from an EMBL/GenBank/DDBJ whole genome shotgun (WGS) entry which is preliminary data.</text>
</comment>
<dbReference type="NCBIfam" id="TIGR03919">
    <property type="entry name" value="T7SS_EccB"/>
    <property type="match status" value="1"/>
</dbReference>
<proteinExistence type="predicted"/>
<dbReference type="RefSeq" id="WP_121159984.1">
    <property type="nucleotide sequence ID" value="NZ_RBKT01000001.1"/>
</dbReference>
<dbReference type="OrthoDB" id="3847604at2"/>
<name>A0A495JU90_9ACTN</name>
<dbReference type="PANTHER" id="PTHR40765">
    <property type="entry name" value="ESX-2 SECRETION SYSTEM ATPASE ECCB2"/>
    <property type="match status" value="1"/>
</dbReference>
<evidence type="ECO:0000313" key="3">
    <source>
        <dbReference type="Proteomes" id="UP000277671"/>
    </source>
</evidence>
<reference evidence="2 3" key="1">
    <citation type="submission" date="2018-10" db="EMBL/GenBank/DDBJ databases">
        <title>Sequencing the genomes of 1000 actinobacteria strains.</title>
        <authorList>
            <person name="Klenk H.-P."/>
        </authorList>
    </citation>
    <scope>NUCLEOTIDE SEQUENCE [LARGE SCALE GENOMIC DNA]</scope>
    <source>
        <strain evidence="2 3">DSM 45175</strain>
    </source>
</reference>
<gene>
    <name evidence="2" type="ORF">BDK92_6320</name>
</gene>
<dbReference type="PANTHER" id="PTHR40765:SF2">
    <property type="entry name" value="ESX-2 SECRETION SYSTEM ATPASE ECCB2"/>
    <property type="match status" value="1"/>
</dbReference>
<dbReference type="Proteomes" id="UP000277671">
    <property type="component" value="Unassembled WGS sequence"/>
</dbReference>
<keyword evidence="1" id="KW-0472">Membrane</keyword>
<feature type="transmembrane region" description="Helical" evidence="1">
    <location>
        <begin position="40"/>
        <end position="61"/>
    </location>
</feature>
<accession>A0A495JU90</accession>
<dbReference type="EMBL" id="RBKT01000001">
    <property type="protein sequence ID" value="RKR91892.1"/>
    <property type="molecule type" value="Genomic_DNA"/>
</dbReference>
<sequence length="473" mass="49532">MASKRDQLQAQRFIGQRVVSALVTRQTDPEQPPFRRPSGAAIGSIAIAVIVLAAVGVYGVIVPGGNRSWQAGDAVIVVKETGTRYVYVDGRLHPVLNYASALLALGRNAQTRTVSRESLLGVPRGPRIGIPDAPDALPRADRMLGGGWTLCSRPGADETGARIDESALLVGVEPTGGRPLDDAALLVEVPETGDQYLIWRGHRHRIRQPDTVTVGLALRAEPRARVGPAVVDILPAGEAIAPIPLPDVGKPSKAVPRRPDLRIGQVLVAQTSGGGVQHYLTEVDRLRLISELQYDIQLAYRDTAGAYQGAEPVGVPLGLVAAAEARQEARPTAPSGAAPARRPDFAGAGSGPVAVCATYDSGADVPRLRLDARLPAPESMVATGARTTEGLPLADRVYVPPGQAALVEVMPSGQAPTGTLVLVTDQGRGYPLAGRDVPAILGYDRVRPVRLPAGLVTRVPMGSGLDPVTARAA</sequence>
<dbReference type="Gene3D" id="3.30.2390.20">
    <property type="entry name" value="Type VII secretion system EccB, repeat 1 domain"/>
    <property type="match status" value="1"/>
</dbReference>